<dbReference type="Proteomes" id="UP000654075">
    <property type="component" value="Unassembled WGS sequence"/>
</dbReference>
<dbReference type="EMBL" id="CAJNNV010031970">
    <property type="protein sequence ID" value="CAE8638466.1"/>
    <property type="molecule type" value="Genomic_DNA"/>
</dbReference>
<evidence type="ECO:0000256" key="7">
    <source>
        <dbReference type="SAM" id="MobiDB-lite"/>
    </source>
</evidence>
<evidence type="ECO:0000313" key="10">
    <source>
        <dbReference type="Proteomes" id="UP000654075"/>
    </source>
</evidence>
<evidence type="ECO:0000256" key="6">
    <source>
        <dbReference type="PROSITE-ProRule" id="PRU00782"/>
    </source>
</evidence>
<dbReference type="OMA" id="MANDNSI"/>
<feature type="binding site" evidence="6">
    <location>
        <begin position="164"/>
        <end position="171"/>
    </location>
    <ligand>
        <name>ATP</name>
        <dbReference type="ChEBI" id="CHEBI:30616"/>
    </ligand>
</feature>
<dbReference type="InterPro" id="IPR001609">
    <property type="entry name" value="Myosin_head_motor_dom-like"/>
</dbReference>
<dbReference type="GO" id="GO:0005737">
    <property type="term" value="C:cytoplasm"/>
    <property type="evidence" value="ECO:0007669"/>
    <property type="project" value="TreeGrafter"/>
</dbReference>
<dbReference type="Gene3D" id="1.20.120.720">
    <property type="entry name" value="Myosin VI head, motor domain, U50 subdomain"/>
    <property type="match status" value="1"/>
</dbReference>
<dbReference type="Gene3D" id="1.10.10.820">
    <property type="match status" value="1"/>
</dbReference>
<dbReference type="CDD" id="cd00124">
    <property type="entry name" value="MYSc"/>
    <property type="match status" value="1"/>
</dbReference>
<dbReference type="InterPro" id="IPR027417">
    <property type="entry name" value="P-loop_NTPase"/>
</dbReference>
<dbReference type="GO" id="GO:0051015">
    <property type="term" value="F:actin filament binding"/>
    <property type="evidence" value="ECO:0007669"/>
    <property type="project" value="TreeGrafter"/>
</dbReference>
<evidence type="ECO:0000256" key="1">
    <source>
        <dbReference type="ARBA" id="ARBA00022741"/>
    </source>
</evidence>
<organism evidence="9 10">
    <name type="scientific">Polarella glacialis</name>
    <name type="common">Dinoflagellate</name>
    <dbReference type="NCBI Taxonomy" id="89957"/>
    <lineage>
        <taxon>Eukaryota</taxon>
        <taxon>Sar</taxon>
        <taxon>Alveolata</taxon>
        <taxon>Dinophyceae</taxon>
        <taxon>Suessiales</taxon>
        <taxon>Suessiaceae</taxon>
        <taxon>Polarella</taxon>
    </lineage>
</organism>
<keyword evidence="3 6" id="KW-0518">Myosin</keyword>
<dbReference type="PRINTS" id="PR00193">
    <property type="entry name" value="MYOSINHEAVY"/>
</dbReference>
<feature type="compositionally biased region" description="Basic and acidic residues" evidence="7">
    <location>
        <begin position="897"/>
        <end position="948"/>
    </location>
</feature>
<feature type="domain" description="Myosin motor" evidence="8">
    <location>
        <begin position="64"/>
        <end position="790"/>
    </location>
</feature>
<dbReference type="PANTHER" id="PTHR13140:SF706">
    <property type="entry name" value="DILUTE CLASS UNCONVENTIONAL MYOSIN, ISOFORM C"/>
    <property type="match status" value="1"/>
</dbReference>
<evidence type="ECO:0000256" key="2">
    <source>
        <dbReference type="ARBA" id="ARBA00022840"/>
    </source>
</evidence>
<dbReference type="GO" id="GO:0007015">
    <property type="term" value="P:actin filament organization"/>
    <property type="evidence" value="ECO:0007669"/>
    <property type="project" value="TreeGrafter"/>
</dbReference>
<dbReference type="InterPro" id="IPR000048">
    <property type="entry name" value="IQ_motif_EF-hand-BS"/>
</dbReference>
<keyword evidence="2 6" id="KW-0067">ATP-binding</keyword>
<feature type="region of interest" description="Actin-binding" evidence="6">
    <location>
        <begin position="658"/>
        <end position="680"/>
    </location>
</feature>
<comment type="caution">
    <text evidence="9">The sequence shown here is derived from an EMBL/GenBank/DDBJ whole genome shotgun (WGS) entry which is preliminary data.</text>
</comment>
<keyword evidence="4 6" id="KW-0505">Motor protein</keyword>
<evidence type="ECO:0000313" key="9">
    <source>
        <dbReference type="EMBL" id="CAE8638466.1"/>
    </source>
</evidence>
<keyword evidence="5 6" id="KW-0009">Actin-binding</keyword>
<dbReference type="Pfam" id="PF00063">
    <property type="entry name" value="Myosin_head"/>
    <property type="match status" value="1"/>
</dbReference>
<evidence type="ECO:0000256" key="5">
    <source>
        <dbReference type="ARBA" id="ARBA00023203"/>
    </source>
</evidence>
<feature type="region of interest" description="Disordered" evidence="7">
    <location>
        <begin position="1060"/>
        <end position="1089"/>
    </location>
</feature>
<dbReference type="GO" id="GO:0016459">
    <property type="term" value="C:myosin complex"/>
    <property type="evidence" value="ECO:0007669"/>
    <property type="project" value="UniProtKB-KW"/>
</dbReference>
<dbReference type="Pfam" id="PF13475">
    <property type="entry name" value="DUF4116"/>
    <property type="match status" value="2"/>
</dbReference>
<dbReference type="Gene3D" id="1.20.5.4820">
    <property type="match status" value="1"/>
</dbReference>
<gene>
    <name evidence="9" type="ORF">PGLA1383_LOCUS53642</name>
</gene>
<evidence type="ECO:0000259" key="8">
    <source>
        <dbReference type="PROSITE" id="PS51456"/>
    </source>
</evidence>
<dbReference type="OrthoDB" id="10249697at2759"/>
<dbReference type="Gene3D" id="3.40.850.10">
    <property type="entry name" value="Kinesin motor domain"/>
    <property type="match status" value="1"/>
</dbReference>
<keyword evidence="1 6" id="KW-0547">Nucleotide-binding</keyword>
<dbReference type="GO" id="GO:0005524">
    <property type="term" value="F:ATP binding"/>
    <property type="evidence" value="ECO:0007669"/>
    <property type="project" value="UniProtKB-UniRule"/>
</dbReference>
<evidence type="ECO:0000256" key="4">
    <source>
        <dbReference type="ARBA" id="ARBA00023175"/>
    </source>
</evidence>
<dbReference type="GO" id="GO:0016020">
    <property type="term" value="C:membrane"/>
    <property type="evidence" value="ECO:0007669"/>
    <property type="project" value="TreeGrafter"/>
</dbReference>
<dbReference type="InterPro" id="IPR025197">
    <property type="entry name" value="DUF4116"/>
</dbReference>
<dbReference type="PANTHER" id="PTHR13140">
    <property type="entry name" value="MYOSIN"/>
    <property type="match status" value="1"/>
</dbReference>
<evidence type="ECO:0000256" key="3">
    <source>
        <dbReference type="ARBA" id="ARBA00023123"/>
    </source>
</evidence>
<feature type="region of interest" description="Disordered" evidence="7">
    <location>
        <begin position="612"/>
        <end position="646"/>
    </location>
</feature>
<proteinExistence type="inferred from homology"/>
<dbReference type="GO" id="GO:0000146">
    <property type="term" value="F:microfilament motor activity"/>
    <property type="evidence" value="ECO:0007669"/>
    <property type="project" value="TreeGrafter"/>
</dbReference>
<feature type="region of interest" description="Disordered" evidence="7">
    <location>
        <begin position="1205"/>
        <end position="1236"/>
    </location>
</feature>
<accession>A0A813HLQ1</accession>
<reference evidence="9" key="1">
    <citation type="submission" date="2021-02" db="EMBL/GenBank/DDBJ databases">
        <authorList>
            <person name="Dougan E. K."/>
            <person name="Rhodes N."/>
            <person name="Thang M."/>
            <person name="Chan C."/>
        </authorList>
    </citation>
    <scope>NUCLEOTIDE SEQUENCE</scope>
</reference>
<protein>
    <recommendedName>
        <fullName evidence="8">Myosin motor domain-containing protein</fullName>
    </recommendedName>
</protein>
<dbReference type="PROSITE" id="PS51456">
    <property type="entry name" value="MYOSIN_MOTOR"/>
    <property type="match status" value="1"/>
</dbReference>
<feature type="compositionally biased region" description="Basic and acidic residues" evidence="7">
    <location>
        <begin position="1060"/>
        <end position="1077"/>
    </location>
</feature>
<feature type="compositionally biased region" description="Basic and acidic residues" evidence="7">
    <location>
        <begin position="961"/>
        <end position="980"/>
    </location>
</feature>
<feature type="region of interest" description="Disordered" evidence="7">
    <location>
        <begin position="897"/>
        <end position="980"/>
    </location>
</feature>
<dbReference type="SUPFAM" id="SSF52540">
    <property type="entry name" value="P-loop containing nucleoside triphosphate hydrolases"/>
    <property type="match status" value="1"/>
</dbReference>
<keyword evidence="10" id="KW-1185">Reference proteome</keyword>
<dbReference type="Gene3D" id="1.20.58.530">
    <property type="match status" value="1"/>
</dbReference>
<feature type="compositionally biased region" description="Basic and acidic residues" evidence="7">
    <location>
        <begin position="1205"/>
        <end position="1230"/>
    </location>
</feature>
<comment type="similarity">
    <text evidence="6">Belongs to the TRAFAC class myosin-kinesin ATPase superfamily. Myosin family.</text>
</comment>
<dbReference type="Gene3D" id="1.20.5.190">
    <property type="match status" value="1"/>
</dbReference>
<sequence length="1447" mass="162961">MELLTSEARRVWIPDHPTHGYLPGRVDNDHDASADGMLWVVDDKGGSFKVPHAEALAVDPACLTGVEDLLTLGDFNEAALLHNIRVRYGKESIYTGIGNPILISVNPYQHIPGLYSQERQREYRKTASRAGQPGGPPVHLYSVADAAYRAMLQEQASQSIIISGESGAGKTEATKRILAYLAEMQSSASKAEGKRRSVEQQVLDANPVLEAFGNAKTARNDNSSRFGKFVEVEFDAGGKLLSAQISNYLLEKCRIVTQQPEERNYHIFYQICAAAARNLADLPQGMQLAAAVDFEYTQACDSVSGVDDAAEFKEVLDCMMSLGFSQVDRDSVLKVVAAVLHLGNLKFSAAPRGGGQDGAVLEDDSKVALICELLAVDPKQLRQVLEYKCLEDPLTKKTIHMPHDVNSASFTRHSLAKVVYAKLFDWLVWRINESISNRGQQKDLRRIGLLDIYGFEVFEWNSFEQLCINFANEKLQQHFNTHMFTLEQRLYSAEGIAWSHITFQDNQHIIDSLDKKPLGLFQLVDSECLMPSATDTTLYSKIHNNFKNSKVIYKPTKFASTEFAVAHYAGEVVYNVETFLEKNTDKLHADIVNLVKESKMELLQKVFTDPRFSPEQKAPAGGAADKSRARRTSSQMGMDGPKRERQNVTVGMMFREQLDRLVEDLNKTNPRYVRCIKPNALKQPGVIDSLDVLRQLRCAGMLESIRIRRAGYAVRRPFKDFFIRFRVLAPTLAAIGSDPDYRGLCQRLATEVEKRLVREGVALEEKAWQMGQTRLFMKEELERHFERLLVESAKRQVLTLQRRWRGYSHRRRFLAIRAAAVEVQAALLTRQAVAEFQELKRRHNASVLLQASLRAAAARVIFTRQRRASVTVQRFVRGWRCRSRLGQLKSKNAAEKLRRLREEEERQTELGQAREEARRKDAELEAMRSELEATTRRAVVDRQSEMVSRDAPQGEQQQNEELNKEEQQRFQEEQQRWKEDNEALAQKLKVAEQMVEENAWARKSAGDAELMKTSLRDYARQVEALQKANQALEEDLRQTSVGQVSAEQRLAETLRQLSETERHLKEVRERTPSEVSRKHSLSSTNDGARGVASKLDMSIAGLGGEPGGALDSLRSEIMARLGEASNGKHAVDPAHPLSTSLRAVLGDGVTPAFQSKDITEELARKTILNQREVFEKLKLQFSEAQGSASSRQLEQDADAHLEQQEGFLEGEKEADLEAEMRRKPRSEPAKHRSGQSVDDGFLVENALFPFIMIRNEGYNPFLRKLPSLFHKLAECQKRSICRIGHAIADQLPADELAEFVRHILTCVKSGESLIPLRPFDGGLEVNHWGQTVSLLAAVKSDGRHLQFASKELKFDREVVLVAVESDGRALEFASEELKADREVVLAAVHQHGSALQFTSKELQAVRKVIRVAVRQNGYAFQFAGEELKSNREFVMSALKQSSTAAFV</sequence>
<name>A0A813HLQ1_POLGL</name>
<dbReference type="InterPro" id="IPR036961">
    <property type="entry name" value="Kinesin_motor_dom_sf"/>
</dbReference>
<dbReference type="PROSITE" id="PS50096">
    <property type="entry name" value="IQ"/>
    <property type="match status" value="2"/>
</dbReference>
<dbReference type="SMART" id="SM00242">
    <property type="entry name" value="MYSc"/>
    <property type="match status" value="1"/>
</dbReference>
<dbReference type="SMART" id="SM00015">
    <property type="entry name" value="IQ"/>
    <property type="match status" value="3"/>
</dbReference>